<protein>
    <submittedName>
        <fullName evidence="2">Uncharacterized protein</fullName>
    </submittedName>
</protein>
<sequence length="390" mass="42821">MHQLEKGYEIKFSAELSSAEDHIVCRIGCDAVIGTQHMRVLKHNIPACDFPPIPKKIVSQNEPTRKSSSDEFGLDDIEDEVLLNAASRAEMVAEDDVFQNMDNEIDAQSTTVVVKKSLPVATPPVVQMANDVVKKEWINHESRGPDNISLQEGPEKNVKSGASKIPQNAKLGASEKAASSKIWHKTIQQPITQGSKNRSLTLSSSRAMAENRTSAGISDISQSGAYYEDDVELPEKPVVSFLDQHPDSSFGNDSLGSLEAGMLELYDPMTRLAAVAASPKLNSSFVDGVFDFEAFNNGTGSQESRLSLSAYQPAGLYPPAEKYTKEATKRARSPTPDGEAVKCRRVTKDVDTTRITEAAQEEFKPVYPEWLNEFDADLINGFKDFVDFVD</sequence>
<evidence type="ECO:0000256" key="1">
    <source>
        <dbReference type="SAM" id="MobiDB-lite"/>
    </source>
</evidence>
<dbReference type="Proteomes" id="UP000005446">
    <property type="component" value="Unassembled WGS sequence"/>
</dbReference>
<evidence type="ECO:0000313" key="2">
    <source>
        <dbReference type="EMBL" id="EHL00397.1"/>
    </source>
</evidence>
<gene>
    <name evidence="2" type="ORF">M7I_3680</name>
</gene>
<dbReference type="InParanoid" id="H0EM53"/>
<evidence type="ECO:0000313" key="3">
    <source>
        <dbReference type="Proteomes" id="UP000005446"/>
    </source>
</evidence>
<organism evidence="2 3">
    <name type="scientific">Glarea lozoyensis (strain ATCC 74030 / MF5533)</name>
    <dbReference type="NCBI Taxonomy" id="1104152"/>
    <lineage>
        <taxon>Eukaryota</taxon>
        <taxon>Fungi</taxon>
        <taxon>Dikarya</taxon>
        <taxon>Ascomycota</taxon>
        <taxon>Pezizomycotina</taxon>
        <taxon>Leotiomycetes</taxon>
        <taxon>Helotiales</taxon>
        <taxon>Helotiaceae</taxon>
        <taxon>Glarea</taxon>
    </lineage>
</organism>
<proteinExistence type="predicted"/>
<feature type="region of interest" description="Disordered" evidence="1">
    <location>
        <begin position="142"/>
        <end position="162"/>
    </location>
</feature>
<dbReference type="EMBL" id="AGUE01000083">
    <property type="protein sequence ID" value="EHL00397.1"/>
    <property type="molecule type" value="Genomic_DNA"/>
</dbReference>
<dbReference type="AlphaFoldDB" id="H0EM53"/>
<accession>H0EM53</accession>
<reference evidence="2 3" key="1">
    <citation type="journal article" date="2012" name="Eukaryot. Cell">
        <title>Genome sequence of the fungus Glarea lozoyensis: the first genome sequence of a species from the Helotiaceae family.</title>
        <authorList>
            <person name="Youssar L."/>
            <person name="Gruening B.A."/>
            <person name="Erxleben A."/>
            <person name="Guenther S."/>
            <person name="Huettel W."/>
        </authorList>
    </citation>
    <scope>NUCLEOTIDE SEQUENCE [LARGE SCALE GENOMIC DNA]</scope>
    <source>
        <strain evidence="3">ATCC 74030 / MF5533</strain>
    </source>
</reference>
<dbReference type="HOGENOM" id="CLU_707971_0_0_1"/>
<keyword evidence="3" id="KW-1185">Reference proteome</keyword>
<name>H0EM53_GLAL7</name>
<comment type="caution">
    <text evidence="2">The sequence shown here is derived from an EMBL/GenBank/DDBJ whole genome shotgun (WGS) entry which is preliminary data.</text>
</comment>